<dbReference type="Proteomes" id="UP000256838">
    <property type="component" value="Unassembled WGS sequence"/>
</dbReference>
<keyword evidence="3" id="KW-1185">Reference proteome</keyword>
<keyword evidence="1" id="KW-1133">Transmembrane helix</keyword>
<comment type="caution">
    <text evidence="2">The sequence shown here is derived from an EMBL/GenBank/DDBJ whole genome shotgun (WGS) entry which is preliminary data.</text>
</comment>
<accession>A0A3D8JU93</accession>
<dbReference type="EMBL" id="QRGA01000013">
    <property type="protein sequence ID" value="RDU96669.1"/>
    <property type="molecule type" value="Genomic_DNA"/>
</dbReference>
<protein>
    <submittedName>
        <fullName evidence="2">Uncharacterized protein</fullName>
    </submittedName>
</protein>
<dbReference type="AlphaFoldDB" id="A0A3D8JU93"/>
<feature type="transmembrane region" description="Helical" evidence="1">
    <location>
        <begin position="67"/>
        <end position="88"/>
    </location>
</feature>
<reference evidence="2 3" key="1">
    <citation type="submission" date="2018-08" db="EMBL/GenBank/DDBJ databases">
        <title>Paraburkholderia sp. DHOM06 isolated from forest soil.</title>
        <authorList>
            <person name="Gao Z.-H."/>
            <person name="Qiu L.-H."/>
        </authorList>
    </citation>
    <scope>NUCLEOTIDE SEQUENCE [LARGE SCALE GENOMIC DNA]</scope>
    <source>
        <strain evidence="2 3">DHOM06</strain>
    </source>
</reference>
<evidence type="ECO:0000256" key="1">
    <source>
        <dbReference type="SAM" id="Phobius"/>
    </source>
</evidence>
<keyword evidence="1" id="KW-0812">Transmembrane</keyword>
<sequence>MKTVNNDRQRGTPTPADHRRPIWRHPAYLGLWEHLPYGLQIRLMEIEGRLDRIFRRRLKVHRRSRHVLQRAVLIALIGAAVRAIIYLWQRRY</sequence>
<keyword evidence="1" id="KW-0472">Membrane</keyword>
<name>A0A3D8JU93_9BURK</name>
<evidence type="ECO:0000313" key="3">
    <source>
        <dbReference type="Proteomes" id="UP000256838"/>
    </source>
</evidence>
<gene>
    <name evidence="2" type="ORF">DWV00_21960</name>
</gene>
<proteinExistence type="predicted"/>
<organism evidence="2 3">
    <name type="scientific">Trinickia dinghuensis</name>
    <dbReference type="NCBI Taxonomy" id="2291023"/>
    <lineage>
        <taxon>Bacteria</taxon>
        <taxon>Pseudomonadati</taxon>
        <taxon>Pseudomonadota</taxon>
        <taxon>Betaproteobacteria</taxon>
        <taxon>Burkholderiales</taxon>
        <taxon>Burkholderiaceae</taxon>
        <taxon>Trinickia</taxon>
    </lineage>
</organism>
<evidence type="ECO:0000313" key="2">
    <source>
        <dbReference type="EMBL" id="RDU96669.1"/>
    </source>
</evidence>